<dbReference type="EMBL" id="DF849320">
    <property type="protein sequence ID" value="GAT56639.1"/>
    <property type="molecule type" value="Genomic_DNA"/>
</dbReference>
<protein>
    <submittedName>
        <fullName evidence="2">Uncharacterized protein</fullName>
    </submittedName>
</protein>
<feature type="region of interest" description="Disordered" evidence="1">
    <location>
        <begin position="45"/>
        <end position="69"/>
    </location>
</feature>
<feature type="compositionally biased region" description="Basic and acidic residues" evidence="1">
    <location>
        <begin position="55"/>
        <end position="69"/>
    </location>
</feature>
<reference evidence="2" key="1">
    <citation type="submission" date="2014-09" db="EMBL/GenBank/DDBJ databases">
        <title>Genome sequence of the luminous mushroom Mycena chlorophos for searching fungal bioluminescence genes.</title>
        <authorList>
            <person name="Tanaka Y."/>
            <person name="Kasuga D."/>
            <person name="Oba Y."/>
            <person name="Hase S."/>
            <person name="Sato K."/>
            <person name="Oba Y."/>
            <person name="Sakakibara Y."/>
        </authorList>
    </citation>
    <scope>NUCLEOTIDE SEQUENCE</scope>
</reference>
<sequence>MTAAVTGLSAASILCGHHFCPEHLFSEGRLAICSAQPFASSGCFSTSSRASQPERPSDAHTRRGRQSGECRPRRPLLLIDVDGFLTPLQSATALLTSPASESLAVETCRGEPIPGCPSPRLPTSFKNPQLLKHCRAGDSLHGIWKPGRARMCIRRRNARSATGTVPHHDNTRHYHPRPPADDKRGCPATRSAHQHLRDVAASTILNRRIPAASFDHGLVPQSCLVAAPARIRSVASSKAKTRWTSSQVEVWLSLRTTAPSLEVAREDTKSRPAGTWARPRFLLHTNGPHCTAAIVAPARITLLTRYTVRSTLVDTVPPSPIPKTTFCVHPYPATTRSRPGLALKIGITSRSHVHVTQNFDSTQLVRCTTLRVHTNHYCANLSATLRRASRRHCRTRMRPSVFRDLAAK</sequence>
<evidence type="ECO:0000313" key="3">
    <source>
        <dbReference type="Proteomes" id="UP000815677"/>
    </source>
</evidence>
<evidence type="ECO:0000313" key="2">
    <source>
        <dbReference type="EMBL" id="GAT56639.1"/>
    </source>
</evidence>
<dbReference type="Proteomes" id="UP000815677">
    <property type="component" value="Unassembled WGS sequence"/>
</dbReference>
<organism evidence="2 3">
    <name type="scientific">Mycena chlorophos</name>
    <name type="common">Agaric fungus</name>
    <name type="synonym">Agaricus chlorophos</name>
    <dbReference type="NCBI Taxonomy" id="658473"/>
    <lineage>
        <taxon>Eukaryota</taxon>
        <taxon>Fungi</taxon>
        <taxon>Dikarya</taxon>
        <taxon>Basidiomycota</taxon>
        <taxon>Agaricomycotina</taxon>
        <taxon>Agaricomycetes</taxon>
        <taxon>Agaricomycetidae</taxon>
        <taxon>Agaricales</taxon>
        <taxon>Marasmiineae</taxon>
        <taxon>Mycenaceae</taxon>
        <taxon>Mycena</taxon>
    </lineage>
</organism>
<evidence type="ECO:0000256" key="1">
    <source>
        <dbReference type="SAM" id="MobiDB-lite"/>
    </source>
</evidence>
<proteinExistence type="predicted"/>
<keyword evidence="3" id="KW-1185">Reference proteome</keyword>
<feature type="compositionally biased region" description="Basic and acidic residues" evidence="1">
    <location>
        <begin position="166"/>
        <end position="185"/>
    </location>
</feature>
<accession>A0ABQ0LZZ9</accession>
<feature type="region of interest" description="Disordered" evidence="1">
    <location>
        <begin position="157"/>
        <end position="188"/>
    </location>
</feature>
<gene>
    <name evidence="2" type="ORF">MCHLO_13268</name>
</gene>
<name>A0ABQ0LZZ9_MYCCL</name>